<dbReference type="AlphaFoldDB" id="F9CW29"/>
<dbReference type="PANTHER" id="PTHR38601">
    <property type="entry name" value="HYDROGENASE-4 COMPONENT E"/>
    <property type="match status" value="1"/>
</dbReference>
<keyword evidence="3 6" id="KW-0812">Transmembrane</keyword>
<dbReference type="EMBL" id="AFPU01000001">
    <property type="protein sequence ID" value="EGP93481.1"/>
    <property type="molecule type" value="Genomic_DNA"/>
</dbReference>
<feature type="transmembrane region" description="Helical" evidence="6">
    <location>
        <begin position="127"/>
        <end position="146"/>
    </location>
</feature>
<feature type="transmembrane region" description="Helical" evidence="6">
    <location>
        <begin position="6"/>
        <end position="23"/>
    </location>
</feature>
<proteinExistence type="predicted"/>
<gene>
    <name evidence="7" type="ORF">MY1_0718</name>
</gene>
<dbReference type="InterPro" id="IPR039428">
    <property type="entry name" value="NUOK/Mnh_C1-like"/>
</dbReference>
<dbReference type="PANTHER" id="PTHR38601:SF1">
    <property type="entry name" value="HYDROGENASE-4 COMPONENT E"/>
    <property type="match status" value="1"/>
</dbReference>
<feature type="transmembrane region" description="Helical" evidence="6">
    <location>
        <begin position="155"/>
        <end position="176"/>
    </location>
</feature>
<name>F9CW29_9ARCH</name>
<evidence type="ECO:0000313" key="8">
    <source>
        <dbReference type="Proteomes" id="UP000004440"/>
    </source>
</evidence>
<evidence type="ECO:0000256" key="2">
    <source>
        <dbReference type="ARBA" id="ARBA00022475"/>
    </source>
</evidence>
<comment type="caution">
    <text evidence="7">The sequence shown here is derived from an EMBL/GenBank/DDBJ whole genome shotgun (WGS) entry which is preliminary data.</text>
</comment>
<keyword evidence="2" id="KW-1003">Cell membrane</keyword>
<feature type="transmembrane region" description="Helical" evidence="6">
    <location>
        <begin position="182"/>
        <end position="200"/>
    </location>
</feature>
<evidence type="ECO:0000256" key="5">
    <source>
        <dbReference type="ARBA" id="ARBA00023136"/>
    </source>
</evidence>
<dbReference type="OrthoDB" id="147319at2157"/>
<dbReference type="RefSeq" id="WP_007550243.1">
    <property type="nucleotide sequence ID" value="NZ_AFPU01000001.1"/>
</dbReference>
<sequence length="220" mass="24668">MPTQIDLLYISAVILLIATFGIVVRRGFSDWLHAYRYQTIILAGVVALIAFVTNIWELYIVSALTLGIKAIIIPKVLFYVTKKLDSPIKLETNPYVSLRISVIFSALLVTMSYFMTLQLPISSDKTIDVFLPVSFSLFFIGLFIIISRRKALNQIVGLLTIENGLFLFAVVITHGFSLVIEIGLMADILVGVIISSILLFRMSRTFDSIDIKNLESLRDD</sequence>
<evidence type="ECO:0000256" key="4">
    <source>
        <dbReference type="ARBA" id="ARBA00022989"/>
    </source>
</evidence>
<keyword evidence="4 6" id="KW-1133">Transmembrane helix</keyword>
<feature type="transmembrane region" description="Helical" evidence="6">
    <location>
        <begin position="100"/>
        <end position="121"/>
    </location>
</feature>
<dbReference type="InterPro" id="IPR038730">
    <property type="entry name" value="HyfE-like"/>
</dbReference>
<protein>
    <submittedName>
        <fullName evidence="7">Hydrogenase, membrane subunit 2-like protein</fullName>
    </submittedName>
</protein>
<feature type="transmembrane region" description="Helical" evidence="6">
    <location>
        <begin position="35"/>
        <end position="52"/>
    </location>
</feature>
<dbReference type="Proteomes" id="UP000004440">
    <property type="component" value="Unassembled WGS sequence"/>
</dbReference>
<dbReference type="STRING" id="1001994.MY1_0718"/>
<dbReference type="Pfam" id="PF00420">
    <property type="entry name" value="Oxidored_q2"/>
    <property type="match status" value="1"/>
</dbReference>
<reference evidence="7 8" key="1">
    <citation type="journal article" date="2011" name="J. Bacteriol.">
        <title>Genome Sequence of an Ammonia-Oxidizing Soil Archaeon, "Candidatus Nitrosoarchaeum koreensis" MY1.</title>
        <authorList>
            <person name="Kim B.K."/>
            <person name="Jung M.Y."/>
            <person name="Yu D.S."/>
            <person name="Park S.J."/>
            <person name="Oh T.K."/>
            <person name="Rhee S.K."/>
            <person name="Kim J.F."/>
        </authorList>
    </citation>
    <scope>NUCLEOTIDE SEQUENCE [LARGE SCALE GENOMIC DNA]</scope>
    <source>
        <strain evidence="7 8">MY1</strain>
    </source>
</reference>
<accession>F9CW29</accession>
<evidence type="ECO:0000313" key="7">
    <source>
        <dbReference type="EMBL" id="EGP93481.1"/>
    </source>
</evidence>
<dbReference type="Gene3D" id="1.10.287.3510">
    <property type="match status" value="1"/>
</dbReference>
<comment type="subcellular location">
    <subcellularLocation>
        <location evidence="1">Cell membrane</location>
        <topology evidence="1">Multi-pass membrane protein</topology>
    </subcellularLocation>
</comment>
<organism evidence="7 8">
    <name type="scientific">Nitrosarchaeum koreense MY1</name>
    <dbReference type="NCBI Taxonomy" id="1001994"/>
    <lineage>
        <taxon>Archaea</taxon>
        <taxon>Nitrososphaerota</taxon>
        <taxon>Nitrososphaeria</taxon>
        <taxon>Nitrosopumilales</taxon>
        <taxon>Nitrosopumilaceae</taxon>
        <taxon>Nitrosarchaeum</taxon>
    </lineage>
</organism>
<evidence type="ECO:0000256" key="1">
    <source>
        <dbReference type="ARBA" id="ARBA00004651"/>
    </source>
</evidence>
<keyword evidence="5 6" id="KW-0472">Membrane</keyword>
<evidence type="ECO:0000256" key="3">
    <source>
        <dbReference type="ARBA" id="ARBA00022692"/>
    </source>
</evidence>
<dbReference type="GO" id="GO:0005886">
    <property type="term" value="C:plasma membrane"/>
    <property type="evidence" value="ECO:0007669"/>
    <property type="project" value="UniProtKB-SubCell"/>
</dbReference>
<keyword evidence="8" id="KW-1185">Reference proteome</keyword>
<evidence type="ECO:0000256" key="6">
    <source>
        <dbReference type="SAM" id="Phobius"/>
    </source>
</evidence>